<proteinExistence type="predicted"/>
<dbReference type="EMBL" id="JACXYZ010000001">
    <property type="protein sequence ID" value="MBD3923284.1"/>
    <property type="molecule type" value="Genomic_DNA"/>
</dbReference>
<evidence type="ECO:0000313" key="3">
    <source>
        <dbReference type="Proteomes" id="UP000618818"/>
    </source>
</evidence>
<reference evidence="2 3" key="1">
    <citation type="submission" date="2020-09" db="EMBL/GenBank/DDBJ databases">
        <title>novel species in genus Nocardioides.</title>
        <authorList>
            <person name="Zhang G."/>
        </authorList>
    </citation>
    <scope>NUCLEOTIDE SEQUENCE [LARGE SCALE GENOMIC DNA]</scope>
    <source>
        <strain evidence="2 3">KCTC 39551</strain>
    </source>
</reference>
<dbReference type="SUPFAM" id="SSF56219">
    <property type="entry name" value="DNase I-like"/>
    <property type="match status" value="1"/>
</dbReference>
<evidence type="ECO:0000256" key="1">
    <source>
        <dbReference type="SAM" id="MobiDB-lite"/>
    </source>
</evidence>
<comment type="caution">
    <text evidence="2">The sequence shown here is derived from an EMBL/GenBank/DDBJ whole genome shotgun (WGS) entry which is preliminary data.</text>
</comment>
<feature type="region of interest" description="Disordered" evidence="1">
    <location>
        <begin position="128"/>
        <end position="155"/>
    </location>
</feature>
<name>A0ABR8N9Z8_9ACTN</name>
<evidence type="ECO:0000313" key="2">
    <source>
        <dbReference type="EMBL" id="MBD3923284.1"/>
    </source>
</evidence>
<organism evidence="2 3">
    <name type="scientific">Nocardioides cavernae</name>
    <dbReference type="NCBI Taxonomy" id="1921566"/>
    <lineage>
        <taxon>Bacteria</taxon>
        <taxon>Bacillati</taxon>
        <taxon>Actinomycetota</taxon>
        <taxon>Actinomycetes</taxon>
        <taxon>Propionibacteriales</taxon>
        <taxon>Nocardioidaceae</taxon>
        <taxon>Nocardioides</taxon>
    </lineage>
</organism>
<dbReference type="InterPro" id="IPR036691">
    <property type="entry name" value="Endo/exonu/phosph_ase_sf"/>
</dbReference>
<sequence>MELRAVSANLGCASPSRVLPARQAAAVEWAERVRRLEEPHLVFAQEVPNDQWLDAWRTEGWDVSVTEGPRYRVRSALLWREVEDLGPLDLPTADYHGSYVAGRKLAIRGLEREVAVLSVHASPSPVSDADKSTWVGRSSRRPTTSPGHGVLPIARDARAGRSEGTLWDSDMVVATCRLLAGDYEVLAVGDFNECLAWDDTHSGQWGAR</sequence>
<keyword evidence="3" id="KW-1185">Reference proteome</keyword>
<evidence type="ECO:0008006" key="4">
    <source>
        <dbReference type="Google" id="ProtNLM"/>
    </source>
</evidence>
<dbReference type="RefSeq" id="WP_191193171.1">
    <property type="nucleotide sequence ID" value="NZ_JACXYZ010000001.1"/>
</dbReference>
<dbReference type="Proteomes" id="UP000618818">
    <property type="component" value="Unassembled WGS sequence"/>
</dbReference>
<protein>
    <recommendedName>
        <fullName evidence="4">Endonuclease/exonuclease/phosphatase domain-containing protein</fullName>
    </recommendedName>
</protein>
<accession>A0ABR8N9Z8</accession>
<gene>
    <name evidence="2" type="ORF">IEZ26_01515</name>
</gene>